<dbReference type="AlphaFoldDB" id="A0A4P9YF66"/>
<accession>A0A4P9YF66</accession>
<evidence type="ECO:0000313" key="4">
    <source>
        <dbReference type="Proteomes" id="UP000281549"/>
    </source>
</evidence>
<dbReference type="Proteomes" id="UP000281549">
    <property type="component" value="Unassembled WGS sequence"/>
</dbReference>
<protein>
    <recommendedName>
        <fullName evidence="2">HNH nuclease domain-containing protein</fullName>
    </recommendedName>
</protein>
<feature type="region of interest" description="Disordered" evidence="1">
    <location>
        <begin position="340"/>
        <end position="359"/>
    </location>
</feature>
<organism evidence="3 4">
    <name type="scientific">Rozella allomycis (strain CSF55)</name>
    <dbReference type="NCBI Taxonomy" id="988480"/>
    <lineage>
        <taxon>Eukaryota</taxon>
        <taxon>Fungi</taxon>
        <taxon>Fungi incertae sedis</taxon>
        <taxon>Cryptomycota</taxon>
        <taxon>Cryptomycota incertae sedis</taxon>
        <taxon>Rozella</taxon>
    </lineage>
</organism>
<feature type="compositionally biased region" description="Acidic residues" evidence="1">
    <location>
        <begin position="343"/>
        <end position="353"/>
    </location>
</feature>
<reference evidence="4" key="1">
    <citation type="journal article" date="2018" name="Nat. Microbiol.">
        <title>Leveraging single-cell genomics to expand the fungal tree of life.</title>
        <authorList>
            <person name="Ahrendt S.R."/>
            <person name="Quandt C.A."/>
            <person name="Ciobanu D."/>
            <person name="Clum A."/>
            <person name="Salamov A."/>
            <person name="Andreopoulos B."/>
            <person name="Cheng J.F."/>
            <person name="Woyke T."/>
            <person name="Pelin A."/>
            <person name="Henrissat B."/>
            <person name="Reynolds N.K."/>
            <person name="Benny G.L."/>
            <person name="Smith M.E."/>
            <person name="James T.Y."/>
            <person name="Grigoriev I.V."/>
        </authorList>
    </citation>
    <scope>NUCLEOTIDE SEQUENCE [LARGE SCALE GENOMIC DNA]</scope>
    <source>
        <strain evidence="4">CSF55</strain>
    </source>
</reference>
<evidence type="ECO:0000259" key="2">
    <source>
        <dbReference type="Pfam" id="PF13391"/>
    </source>
</evidence>
<name>A0A4P9YF66_ROZAC</name>
<sequence length="380" mass="44797">MASNSEHKSNNFPKRRKLDAEKAPEKIAALLAHVSGLLEARQRVSEHRQVDIDDIDILKYAKKLEKLEKDGQSATASAQLYKDLIKKNTERRDEAMKAFKLQNEAFKLQNMLRKKLFEKIGKELEKETLDERSVDHWQEKIESINRQINEIYMLDPIMIKFNEIKNQFHLIKEYFTNDYEEFKNRLLERDCIDVDGHRQYRCMVSGEVMNPKYLEAAHIIPVNVFDRVKTEAEKYLHKEEHGSMDVRNGLILCKPIHDFYNDEVFRIVFDEDSQRYQCIAFLGHQDVWELSSYGFALNDQKKLVKWITFRNDKKEQWPSPHLLEIRERPKIKAAVLVDGSYSESDDDENEDDMIQGSENDSNWKVQVYLTSLQAQNGTDM</sequence>
<evidence type="ECO:0000313" key="3">
    <source>
        <dbReference type="EMBL" id="RKP16930.1"/>
    </source>
</evidence>
<gene>
    <name evidence="3" type="ORF">ROZALSC1DRAFT_31215</name>
</gene>
<proteinExistence type="predicted"/>
<dbReference type="EMBL" id="ML006133">
    <property type="protein sequence ID" value="RKP16930.1"/>
    <property type="molecule type" value="Genomic_DNA"/>
</dbReference>
<feature type="domain" description="HNH nuclease" evidence="2">
    <location>
        <begin position="202"/>
        <end position="265"/>
    </location>
</feature>
<dbReference type="Pfam" id="PF13391">
    <property type="entry name" value="HNH_2"/>
    <property type="match status" value="1"/>
</dbReference>
<evidence type="ECO:0000256" key="1">
    <source>
        <dbReference type="SAM" id="MobiDB-lite"/>
    </source>
</evidence>
<dbReference type="InterPro" id="IPR003615">
    <property type="entry name" value="HNH_nuc"/>
</dbReference>